<reference evidence="3 4" key="1">
    <citation type="journal article" date="2024" name="Commun. Biol.">
        <title>Comparative genomic analysis of thermophilic fungi reveals convergent evolutionary adaptations and gene losses.</title>
        <authorList>
            <person name="Steindorff A.S."/>
            <person name="Aguilar-Pontes M.V."/>
            <person name="Robinson A.J."/>
            <person name="Andreopoulos B."/>
            <person name="LaButti K."/>
            <person name="Kuo A."/>
            <person name="Mondo S."/>
            <person name="Riley R."/>
            <person name="Otillar R."/>
            <person name="Haridas S."/>
            <person name="Lipzen A."/>
            <person name="Grimwood J."/>
            <person name="Schmutz J."/>
            <person name="Clum A."/>
            <person name="Reid I.D."/>
            <person name="Moisan M.C."/>
            <person name="Butler G."/>
            <person name="Nguyen T.T.M."/>
            <person name="Dewar K."/>
            <person name="Conant G."/>
            <person name="Drula E."/>
            <person name="Henrissat B."/>
            <person name="Hansel C."/>
            <person name="Singer S."/>
            <person name="Hutchinson M.I."/>
            <person name="de Vries R.P."/>
            <person name="Natvig D.O."/>
            <person name="Powell A.J."/>
            <person name="Tsang A."/>
            <person name="Grigoriev I.V."/>
        </authorList>
    </citation>
    <scope>NUCLEOTIDE SEQUENCE [LARGE SCALE GENOMIC DNA]</scope>
    <source>
        <strain evidence="3 4">CBS 620.91</strain>
    </source>
</reference>
<evidence type="ECO:0000313" key="4">
    <source>
        <dbReference type="Proteomes" id="UP001583172"/>
    </source>
</evidence>
<dbReference type="Proteomes" id="UP001583172">
    <property type="component" value="Unassembled WGS sequence"/>
</dbReference>
<dbReference type="SMART" id="SM01111">
    <property type="entry name" value="CVNH"/>
    <property type="match status" value="1"/>
</dbReference>
<evidence type="ECO:0000259" key="2">
    <source>
        <dbReference type="SMART" id="SM01111"/>
    </source>
</evidence>
<protein>
    <recommendedName>
        <fullName evidence="2">Cyanovirin-N domain-containing protein</fullName>
    </recommendedName>
</protein>
<comment type="caution">
    <text evidence="3">The sequence shown here is derived from an EMBL/GenBank/DDBJ whole genome shotgun (WGS) entry which is preliminary data.</text>
</comment>
<dbReference type="PROSITE" id="PS51257">
    <property type="entry name" value="PROKAR_LIPOPROTEIN"/>
    <property type="match status" value="1"/>
</dbReference>
<keyword evidence="4" id="KW-1185">Reference proteome</keyword>
<feature type="domain" description="Cyanovirin-N" evidence="2">
    <location>
        <begin position="22"/>
        <end position="139"/>
    </location>
</feature>
<dbReference type="Pfam" id="PF08881">
    <property type="entry name" value="CVNH"/>
    <property type="match status" value="1"/>
</dbReference>
<dbReference type="EMBL" id="JAZGSY010000298">
    <property type="protein sequence ID" value="KAL1837399.1"/>
    <property type="molecule type" value="Genomic_DNA"/>
</dbReference>
<sequence>MKLTLSVLFLGIGAARGAIAANFIGSCDANSVKVNGRTLQANCRNIFGQLTCSKLDLTKCLKNVSGTLQADPTGSGPHLDQCIKCTNTKPDGALAIGDPMPQLLYCQCNPGGGVAQANWPTAVFDLNTIVDNSNGVLECYKTKGTAC</sequence>
<feature type="signal peptide" evidence="1">
    <location>
        <begin position="1"/>
        <end position="20"/>
    </location>
</feature>
<dbReference type="InterPro" id="IPR011058">
    <property type="entry name" value="Cyanovirin-N"/>
</dbReference>
<dbReference type="InterPro" id="IPR036673">
    <property type="entry name" value="Cyanovirin-N_sf"/>
</dbReference>
<evidence type="ECO:0000313" key="3">
    <source>
        <dbReference type="EMBL" id="KAL1837399.1"/>
    </source>
</evidence>
<gene>
    <name evidence="3" type="ORF">VTJ49DRAFT_3923</name>
</gene>
<dbReference type="Gene3D" id="2.30.60.10">
    <property type="entry name" value="Cyanovirin-N"/>
    <property type="match status" value="1"/>
</dbReference>
<evidence type="ECO:0000256" key="1">
    <source>
        <dbReference type="SAM" id="SignalP"/>
    </source>
</evidence>
<accession>A0ABR3V6K5</accession>
<dbReference type="SUPFAM" id="SSF51322">
    <property type="entry name" value="Cyanovirin-N"/>
    <property type="match status" value="1"/>
</dbReference>
<keyword evidence="1" id="KW-0732">Signal</keyword>
<proteinExistence type="predicted"/>
<feature type="chain" id="PRO_5047011754" description="Cyanovirin-N domain-containing protein" evidence="1">
    <location>
        <begin position="21"/>
        <end position="147"/>
    </location>
</feature>
<organism evidence="3 4">
    <name type="scientific">Humicola insolens</name>
    <name type="common">Soft-rot fungus</name>
    <dbReference type="NCBI Taxonomy" id="85995"/>
    <lineage>
        <taxon>Eukaryota</taxon>
        <taxon>Fungi</taxon>
        <taxon>Dikarya</taxon>
        <taxon>Ascomycota</taxon>
        <taxon>Pezizomycotina</taxon>
        <taxon>Sordariomycetes</taxon>
        <taxon>Sordariomycetidae</taxon>
        <taxon>Sordariales</taxon>
        <taxon>Chaetomiaceae</taxon>
        <taxon>Mycothermus</taxon>
    </lineage>
</organism>
<name>A0ABR3V6K5_HUMIN</name>